<evidence type="ECO:0000256" key="1">
    <source>
        <dbReference type="ARBA" id="ARBA00022845"/>
    </source>
</evidence>
<dbReference type="AlphaFoldDB" id="A0A5D4GLC6"/>
<evidence type="ECO:0000256" key="4">
    <source>
        <dbReference type="HAMAP-Rule" id="MF_00839"/>
    </source>
</evidence>
<sequence length="194" mass="21170">MSLRISGKHMEIGDAFRSKIEGRVGEAIVKYFDGGFAGHVTVEKSGSRFTADCMVRLDTGMALQATGQAQDPQLAFDAAAERIEKRLRRYKRRLKSHAPAMSVDGIDLDYRVMAPVAEEDDEVPEDYAPAIVAESTMALRTMSVASAVIELDTKDSPVFIFRNAGNEHVNVVYRRADGNIGWIDTSSAAAARAS</sequence>
<evidence type="ECO:0000256" key="2">
    <source>
        <dbReference type="ARBA" id="ARBA00038695"/>
    </source>
</evidence>
<comment type="subcellular location">
    <subcellularLocation>
        <location evidence="4">Cytoplasm</location>
    </subcellularLocation>
</comment>
<evidence type="ECO:0000256" key="3">
    <source>
        <dbReference type="ARBA" id="ARBA00041148"/>
    </source>
</evidence>
<dbReference type="InterPro" id="IPR036567">
    <property type="entry name" value="RHF-like"/>
</dbReference>
<dbReference type="Proteomes" id="UP000323258">
    <property type="component" value="Unassembled WGS sequence"/>
</dbReference>
<dbReference type="Pfam" id="PF02482">
    <property type="entry name" value="Ribosomal_S30AE"/>
    <property type="match status" value="1"/>
</dbReference>
<reference evidence="6 7" key="1">
    <citation type="submission" date="2019-08" db="EMBL/GenBank/DDBJ databases">
        <authorList>
            <person name="Seo Y.L."/>
        </authorList>
    </citation>
    <scope>NUCLEOTIDE SEQUENCE [LARGE SCALE GENOMIC DNA]</scope>
    <source>
        <strain evidence="6 7">MaA-C15</strain>
    </source>
</reference>
<name>A0A5D4GLC6_9HYPH</name>
<dbReference type="InterPro" id="IPR038416">
    <property type="entry name" value="Ribosom_S30AE_C_sf"/>
</dbReference>
<evidence type="ECO:0000313" key="7">
    <source>
        <dbReference type="Proteomes" id="UP000323258"/>
    </source>
</evidence>
<dbReference type="InterPro" id="IPR003489">
    <property type="entry name" value="RHF/RaiA"/>
</dbReference>
<comment type="subunit">
    <text evidence="2">Associates exclusively with 100S ribosomes, which are dimers of 70S ribosomes.</text>
</comment>
<dbReference type="EMBL" id="VSZS01000068">
    <property type="protein sequence ID" value="TYR29641.1"/>
    <property type="molecule type" value="Genomic_DNA"/>
</dbReference>
<dbReference type="SUPFAM" id="SSF69754">
    <property type="entry name" value="Ribosome binding protein Y (YfiA homologue)"/>
    <property type="match status" value="1"/>
</dbReference>
<evidence type="ECO:0000259" key="5">
    <source>
        <dbReference type="Pfam" id="PF16321"/>
    </source>
</evidence>
<accession>A0A5D4GLC6</accession>
<dbReference type="GO" id="GO:0022627">
    <property type="term" value="C:cytosolic small ribosomal subunit"/>
    <property type="evidence" value="ECO:0007669"/>
    <property type="project" value="TreeGrafter"/>
</dbReference>
<comment type="function">
    <text evidence="4">Required for dimerization of active 70S ribosomes into 100S ribosomes in stationary phase; 100S ribosomes are translationally inactive and sometimes present during exponential growth.</text>
</comment>
<dbReference type="InterPro" id="IPR034694">
    <property type="entry name" value="HPF_long/plastid"/>
</dbReference>
<dbReference type="NCBIfam" id="TIGR00741">
    <property type="entry name" value="yfiA"/>
    <property type="match status" value="1"/>
</dbReference>
<evidence type="ECO:0000313" key="6">
    <source>
        <dbReference type="EMBL" id="TYR29641.1"/>
    </source>
</evidence>
<gene>
    <name evidence="6" type="primary">raiA</name>
    <name evidence="4" type="synonym">hpf</name>
    <name evidence="6" type="ORF">FY036_22605</name>
</gene>
<comment type="similarity">
    <text evidence="4">Belongs to the HPF/YfiA ribosome-associated protein family. Long HPF subfamily.</text>
</comment>
<dbReference type="Gene3D" id="3.30.505.50">
    <property type="entry name" value="Sigma 54 modulation/S30EA ribosomal protein, C-terminal domain"/>
    <property type="match status" value="1"/>
</dbReference>
<dbReference type="HAMAP" id="MF_00839">
    <property type="entry name" value="HPF"/>
    <property type="match status" value="1"/>
</dbReference>
<dbReference type="RefSeq" id="WP_148916950.1">
    <property type="nucleotide sequence ID" value="NZ_VSZS01000068.1"/>
</dbReference>
<comment type="caution">
    <text evidence="6">The sequence shown here is derived from an EMBL/GenBank/DDBJ whole genome shotgun (WGS) entry which is preliminary data.</text>
</comment>
<dbReference type="PANTHER" id="PTHR33231">
    <property type="entry name" value="30S RIBOSOMAL PROTEIN"/>
    <property type="match status" value="1"/>
</dbReference>
<dbReference type="Pfam" id="PF16321">
    <property type="entry name" value="Ribosom_S30AE_C"/>
    <property type="match status" value="1"/>
</dbReference>
<dbReference type="PANTHER" id="PTHR33231:SF1">
    <property type="entry name" value="30S RIBOSOMAL PROTEIN"/>
    <property type="match status" value="1"/>
</dbReference>
<comment type="subunit">
    <text evidence="4">Interacts with 100S ribosomes.</text>
</comment>
<dbReference type="GO" id="GO:0045900">
    <property type="term" value="P:negative regulation of translational elongation"/>
    <property type="evidence" value="ECO:0007669"/>
    <property type="project" value="TreeGrafter"/>
</dbReference>
<dbReference type="InterPro" id="IPR032528">
    <property type="entry name" value="Ribosom_S30AE_C"/>
</dbReference>
<keyword evidence="4" id="KW-0963">Cytoplasm</keyword>
<dbReference type="InterPro" id="IPR050574">
    <property type="entry name" value="HPF/YfiA_ribosome-assoc"/>
</dbReference>
<dbReference type="CDD" id="cd00552">
    <property type="entry name" value="RaiA"/>
    <property type="match status" value="1"/>
</dbReference>
<dbReference type="GO" id="GO:0043024">
    <property type="term" value="F:ribosomal small subunit binding"/>
    <property type="evidence" value="ECO:0007669"/>
    <property type="project" value="TreeGrafter"/>
</dbReference>
<keyword evidence="1 4" id="KW-0810">Translation regulation</keyword>
<protein>
    <recommendedName>
        <fullName evidence="3 4">Ribosome hibernation promoting factor</fullName>
        <shortName evidence="4">HPF</shortName>
    </recommendedName>
</protein>
<feature type="domain" description="Sigma 54 modulation/S30EA ribosomal protein C-terminal" evidence="5">
    <location>
        <begin position="128"/>
        <end position="181"/>
    </location>
</feature>
<proteinExistence type="inferred from homology"/>
<dbReference type="Gene3D" id="3.30.160.100">
    <property type="entry name" value="Ribosome hibernation promotion factor-like"/>
    <property type="match status" value="1"/>
</dbReference>
<keyword evidence="7" id="KW-1185">Reference proteome</keyword>
<dbReference type="OrthoDB" id="9794975at2"/>
<reference evidence="6 7" key="2">
    <citation type="submission" date="2019-09" db="EMBL/GenBank/DDBJ databases">
        <title>Mesorhizobium sp. MaA-C15 isolated from Microcystis aeruginosa.</title>
        <authorList>
            <person name="Jeong S.E."/>
            <person name="Jin H.M."/>
            <person name="Jeon C.O."/>
        </authorList>
    </citation>
    <scope>NUCLEOTIDE SEQUENCE [LARGE SCALE GENOMIC DNA]</scope>
    <source>
        <strain evidence="6 7">MaA-C15</strain>
    </source>
</reference>
<organism evidence="6 7">
    <name type="scientific">Neoaquamicrobium microcysteis</name>
    <dbReference type="NCBI Taxonomy" id="2682781"/>
    <lineage>
        <taxon>Bacteria</taxon>
        <taxon>Pseudomonadati</taxon>
        <taxon>Pseudomonadota</taxon>
        <taxon>Alphaproteobacteria</taxon>
        <taxon>Hyphomicrobiales</taxon>
        <taxon>Phyllobacteriaceae</taxon>
        <taxon>Neoaquamicrobium</taxon>
    </lineage>
</organism>